<keyword evidence="2" id="KW-1185">Reference proteome</keyword>
<comment type="caution">
    <text evidence="1">The sequence shown here is derived from an EMBL/GenBank/DDBJ whole genome shotgun (WGS) entry which is preliminary data.</text>
</comment>
<accession>A0A1D2YXN1</accession>
<dbReference type="GO" id="GO:0000287">
    <property type="term" value="F:magnesium ion binding"/>
    <property type="evidence" value="ECO:0007669"/>
    <property type="project" value="InterPro"/>
</dbReference>
<evidence type="ECO:0000313" key="1">
    <source>
        <dbReference type="EMBL" id="OEG00336.1"/>
    </source>
</evidence>
<sequence length="304" mass="34579">MAYDLKNKLVIAISSRALFNLENENDIFEKKGIEEYSKYQLEHEDDLLEKGSAFPLVEALLRLNEKFEDPIVEVIIISRNSPETGLRIFNSINAYEIDIKRGAFTGGEQITRYLKAFDVDLFLSKNEEDVQQAIDSGIASALIYEPPDDFDPNKQEIRIAFDADAVIFSEESEKIFKEQGLDAFIENEKKNVNKPLPEGPFSKLLKTLSLIKEKENSNEKLIRIAIVTARNSPAHKRVILTLRAWGVKVDEAFFLGGLPKDQVLKAFNAHIFFDDQDTHVKLASGKVPSARVLYKSDSELYKYK</sequence>
<dbReference type="PANTHER" id="PTHR31367">
    <property type="entry name" value="CYTOSOLIC 5'-NUCLEOTIDASE 1 FAMILY MEMBER"/>
    <property type="match status" value="1"/>
</dbReference>
<reference evidence="1 2" key="1">
    <citation type="submission" date="2016-09" db="EMBL/GenBank/DDBJ databases">
        <title>Draft genome sequence for the type strain of Vulcanibacillus modesticaldus BR, a strictly anaerobic, moderately thermophilic, and nitrate-reducing bacterium from deep sea-hydrothermal vents of the Mid-Atlantic Ridge.</title>
        <authorList>
            <person name="Abin C.A."/>
            <person name="Hollibaugh J.T."/>
        </authorList>
    </citation>
    <scope>NUCLEOTIDE SEQUENCE [LARGE SCALE GENOMIC DNA]</scope>
    <source>
        <strain evidence="1 2">BR</strain>
    </source>
</reference>
<dbReference type="GO" id="GO:0008253">
    <property type="term" value="F:5'-nucleotidase activity"/>
    <property type="evidence" value="ECO:0007669"/>
    <property type="project" value="InterPro"/>
</dbReference>
<evidence type="ECO:0000313" key="2">
    <source>
        <dbReference type="Proteomes" id="UP000243739"/>
    </source>
</evidence>
<dbReference type="OrthoDB" id="9778569at2"/>
<dbReference type="Gene3D" id="3.40.50.1000">
    <property type="entry name" value="HAD superfamily/HAD-like"/>
    <property type="match status" value="1"/>
</dbReference>
<dbReference type="EMBL" id="MIJF01000001">
    <property type="protein sequence ID" value="OEG00336.1"/>
    <property type="molecule type" value="Genomic_DNA"/>
</dbReference>
<dbReference type="RefSeq" id="WP_069655649.1">
    <property type="nucleotide sequence ID" value="NZ_MIJF01000001.1"/>
</dbReference>
<dbReference type="STRING" id="337097.BHF71_00040"/>
<dbReference type="GO" id="GO:0000166">
    <property type="term" value="F:nucleotide binding"/>
    <property type="evidence" value="ECO:0007669"/>
    <property type="project" value="InterPro"/>
</dbReference>
<dbReference type="InterPro" id="IPR010394">
    <property type="entry name" value="5-nucleotidase"/>
</dbReference>
<gene>
    <name evidence="1" type="ORF">BHF71_00040</name>
</gene>
<organism evidence="1 2">
    <name type="scientific">Vulcanibacillus modesticaldus</name>
    <dbReference type="NCBI Taxonomy" id="337097"/>
    <lineage>
        <taxon>Bacteria</taxon>
        <taxon>Bacillati</taxon>
        <taxon>Bacillota</taxon>
        <taxon>Bacilli</taxon>
        <taxon>Bacillales</taxon>
        <taxon>Bacillaceae</taxon>
        <taxon>Vulcanibacillus</taxon>
    </lineage>
</organism>
<dbReference type="GO" id="GO:0005737">
    <property type="term" value="C:cytoplasm"/>
    <property type="evidence" value="ECO:0007669"/>
    <property type="project" value="InterPro"/>
</dbReference>
<dbReference type="AlphaFoldDB" id="A0A1D2YXN1"/>
<dbReference type="Proteomes" id="UP000243739">
    <property type="component" value="Unassembled WGS sequence"/>
</dbReference>
<protein>
    <submittedName>
        <fullName evidence="1">5'-nucleotidase</fullName>
    </submittedName>
</protein>
<dbReference type="PANTHER" id="PTHR31367:SF5">
    <property type="entry name" value="CYTOSOLIC 5'-NUCLEOTIDASE 1A"/>
    <property type="match status" value="1"/>
</dbReference>
<name>A0A1D2YXN1_9BACI</name>
<dbReference type="GO" id="GO:0009117">
    <property type="term" value="P:nucleotide metabolic process"/>
    <property type="evidence" value="ECO:0007669"/>
    <property type="project" value="InterPro"/>
</dbReference>
<dbReference type="Pfam" id="PF06189">
    <property type="entry name" value="5-nucleotidase"/>
    <property type="match status" value="1"/>
</dbReference>
<proteinExistence type="predicted"/>
<dbReference type="InterPro" id="IPR023214">
    <property type="entry name" value="HAD_sf"/>
</dbReference>